<organism evidence="1">
    <name type="scientific">Siphoviridae sp. ctYBm1</name>
    <dbReference type="NCBI Taxonomy" id="2826374"/>
    <lineage>
        <taxon>Viruses</taxon>
        <taxon>Duplodnaviria</taxon>
        <taxon>Heunggongvirae</taxon>
        <taxon>Uroviricota</taxon>
        <taxon>Caudoviricetes</taxon>
    </lineage>
</organism>
<name>A0A8S5LSI6_9CAUD</name>
<accession>A0A8S5LSI6</accession>
<proteinExistence type="predicted"/>
<evidence type="ECO:0000313" key="1">
    <source>
        <dbReference type="EMBL" id="DAD72811.1"/>
    </source>
</evidence>
<sequence>MGEQARIVRKNVKYPEGHNQFQVSMSYTDYDHAMSDYKRYSSMSDSIHKIEPEMLCDELNIFKAGIITFVTALQYDIRNDRWNFNVFGYGVYNGELTTKEIVRNYYLYTEER</sequence>
<protein>
    <submittedName>
        <fullName evidence="1">Uncharacterized protein</fullName>
    </submittedName>
</protein>
<dbReference type="EMBL" id="BK014726">
    <property type="protein sequence ID" value="DAD72811.1"/>
    <property type="molecule type" value="Genomic_DNA"/>
</dbReference>
<reference evidence="1" key="1">
    <citation type="journal article" date="2021" name="Proc. Natl. Acad. Sci. U.S.A.">
        <title>A Catalog of Tens of Thousands of Viruses from Human Metagenomes Reveals Hidden Associations with Chronic Diseases.</title>
        <authorList>
            <person name="Tisza M.J."/>
            <person name="Buck C.B."/>
        </authorList>
    </citation>
    <scope>NUCLEOTIDE SEQUENCE</scope>
    <source>
        <strain evidence="1">CtYBm1</strain>
    </source>
</reference>